<dbReference type="GO" id="GO:0016853">
    <property type="term" value="F:isomerase activity"/>
    <property type="evidence" value="ECO:0007669"/>
    <property type="project" value="UniProtKB-KW"/>
</dbReference>
<keyword evidence="2" id="KW-0812">Transmembrane</keyword>
<gene>
    <name evidence="3" type="ORF">UV09_C0003G0014</name>
</gene>
<proteinExistence type="predicted"/>
<feature type="transmembrane region" description="Helical" evidence="2">
    <location>
        <begin position="21"/>
        <end position="41"/>
    </location>
</feature>
<dbReference type="AlphaFoldDB" id="A0A0G0ZG72"/>
<keyword evidence="1" id="KW-0732">Signal</keyword>
<reference evidence="3 4" key="1">
    <citation type="journal article" date="2015" name="Nature">
        <title>rRNA introns, odd ribosomes, and small enigmatic genomes across a large radiation of phyla.</title>
        <authorList>
            <person name="Brown C.T."/>
            <person name="Hug L.A."/>
            <person name="Thomas B.C."/>
            <person name="Sharon I."/>
            <person name="Castelle C.J."/>
            <person name="Singh A."/>
            <person name="Wilkins M.J."/>
            <person name="Williams K.H."/>
            <person name="Banfield J.F."/>
        </authorList>
    </citation>
    <scope>NUCLEOTIDE SEQUENCE [LARGE SCALE GENOMIC DNA]</scope>
</reference>
<evidence type="ECO:0000313" key="3">
    <source>
        <dbReference type="EMBL" id="KKS47669.1"/>
    </source>
</evidence>
<protein>
    <submittedName>
        <fullName evidence="3">PpiC-type peptidyl-prolyl cis-trans isomerase</fullName>
    </submittedName>
</protein>
<keyword evidence="2" id="KW-0472">Membrane</keyword>
<dbReference type="InterPro" id="IPR050280">
    <property type="entry name" value="OMP_Chaperone_SurA"/>
</dbReference>
<keyword evidence="2" id="KW-1133">Transmembrane helix</keyword>
<dbReference type="InterPro" id="IPR027304">
    <property type="entry name" value="Trigger_fact/SurA_dom_sf"/>
</dbReference>
<dbReference type="PANTHER" id="PTHR47637">
    <property type="entry name" value="CHAPERONE SURA"/>
    <property type="match status" value="1"/>
</dbReference>
<dbReference type="EMBL" id="LCDD01000003">
    <property type="protein sequence ID" value="KKS47669.1"/>
    <property type="molecule type" value="Genomic_DNA"/>
</dbReference>
<evidence type="ECO:0000256" key="2">
    <source>
        <dbReference type="SAM" id="Phobius"/>
    </source>
</evidence>
<sequence length="204" mass="23650">MKKRKSSQYQDILKKLLTPKNYVIAAIILLVVVFWLLRNYLIVANVNGQPVSRFELSGRLYNQFGNQILESLINERLITGAARQKGIFITAEELNARQKEIEDGIKDQMPLSEALKLQGMTLPQFRRQLEIQLSIEKMFAKESTVSAQEIEKYITDNGKLFSEATDAAKMEKDAEDILHQQKLNERYQKWFEEIQKDAKITKNL</sequence>
<dbReference type="Gene3D" id="1.10.4030.10">
    <property type="entry name" value="Porin chaperone SurA, peptide-binding domain"/>
    <property type="match status" value="1"/>
</dbReference>
<name>A0A0G0ZG72_9BACT</name>
<evidence type="ECO:0000256" key="1">
    <source>
        <dbReference type="ARBA" id="ARBA00022729"/>
    </source>
</evidence>
<accession>A0A0G0ZG72</accession>
<evidence type="ECO:0000313" key="4">
    <source>
        <dbReference type="Proteomes" id="UP000034320"/>
    </source>
</evidence>
<dbReference type="PANTHER" id="PTHR47637:SF1">
    <property type="entry name" value="CHAPERONE SURA"/>
    <property type="match status" value="1"/>
</dbReference>
<organism evidence="3 4">
    <name type="scientific">Candidatus Gottesmanbacteria bacterium GW2011_GWA2_42_18</name>
    <dbReference type="NCBI Taxonomy" id="1618442"/>
    <lineage>
        <taxon>Bacteria</taxon>
        <taxon>Candidatus Gottesmaniibacteriota</taxon>
    </lineage>
</organism>
<keyword evidence="3" id="KW-0413">Isomerase</keyword>
<dbReference type="Pfam" id="PF13624">
    <property type="entry name" value="SurA_N_3"/>
    <property type="match status" value="1"/>
</dbReference>
<comment type="caution">
    <text evidence="3">The sequence shown here is derived from an EMBL/GenBank/DDBJ whole genome shotgun (WGS) entry which is preliminary data.</text>
</comment>
<dbReference type="Proteomes" id="UP000034320">
    <property type="component" value="Unassembled WGS sequence"/>
</dbReference>
<dbReference type="SUPFAM" id="SSF109998">
    <property type="entry name" value="Triger factor/SurA peptide-binding domain-like"/>
    <property type="match status" value="1"/>
</dbReference>